<keyword evidence="3" id="KW-1185">Reference proteome</keyword>
<keyword evidence="1" id="KW-0472">Membrane</keyword>
<dbReference type="Proteomes" id="UP000825935">
    <property type="component" value="Chromosome 37"/>
</dbReference>
<evidence type="ECO:0000313" key="2">
    <source>
        <dbReference type="EMBL" id="KAH7280267.1"/>
    </source>
</evidence>
<keyword evidence="1" id="KW-0812">Transmembrane</keyword>
<protein>
    <submittedName>
        <fullName evidence="2">Uncharacterized protein</fullName>
    </submittedName>
</protein>
<sequence>MSTHTLQTHVEHVYAYFCISYLYEICGYLFLYLFSTKLSSISDVLQYVMNHNFPENSARVSFMCHIGLYFQLCNSVSKLKFHSEDLIMRIISISKQRSCMLIKSARHLC</sequence>
<dbReference type="EMBL" id="CM035442">
    <property type="protein sequence ID" value="KAH7280267.1"/>
    <property type="molecule type" value="Genomic_DNA"/>
</dbReference>
<organism evidence="2 3">
    <name type="scientific">Ceratopteris richardii</name>
    <name type="common">Triangle waterfern</name>
    <dbReference type="NCBI Taxonomy" id="49495"/>
    <lineage>
        <taxon>Eukaryota</taxon>
        <taxon>Viridiplantae</taxon>
        <taxon>Streptophyta</taxon>
        <taxon>Embryophyta</taxon>
        <taxon>Tracheophyta</taxon>
        <taxon>Polypodiopsida</taxon>
        <taxon>Polypodiidae</taxon>
        <taxon>Polypodiales</taxon>
        <taxon>Pteridineae</taxon>
        <taxon>Pteridaceae</taxon>
        <taxon>Parkerioideae</taxon>
        <taxon>Ceratopteris</taxon>
    </lineage>
</organism>
<reference evidence="2" key="1">
    <citation type="submission" date="2021-08" db="EMBL/GenBank/DDBJ databases">
        <title>WGS assembly of Ceratopteris richardii.</title>
        <authorList>
            <person name="Marchant D.B."/>
            <person name="Chen G."/>
            <person name="Jenkins J."/>
            <person name="Shu S."/>
            <person name="Leebens-Mack J."/>
            <person name="Grimwood J."/>
            <person name="Schmutz J."/>
            <person name="Soltis P."/>
            <person name="Soltis D."/>
            <person name="Chen Z.-H."/>
        </authorList>
    </citation>
    <scope>NUCLEOTIDE SEQUENCE</scope>
    <source>
        <strain evidence="2">Whitten #5841</strain>
        <tissue evidence="2">Leaf</tissue>
    </source>
</reference>
<name>A0A8T2Q889_CERRI</name>
<evidence type="ECO:0000256" key="1">
    <source>
        <dbReference type="SAM" id="Phobius"/>
    </source>
</evidence>
<comment type="caution">
    <text evidence="2">The sequence shown here is derived from an EMBL/GenBank/DDBJ whole genome shotgun (WGS) entry which is preliminary data.</text>
</comment>
<proteinExistence type="predicted"/>
<accession>A0A8T2Q889</accession>
<evidence type="ECO:0000313" key="3">
    <source>
        <dbReference type="Proteomes" id="UP000825935"/>
    </source>
</evidence>
<dbReference type="AlphaFoldDB" id="A0A8T2Q889"/>
<gene>
    <name evidence="2" type="ORF">KP509_37G058400</name>
</gene>
<keyword evidence="1" id="KW-1133">Transmembrane helix</keyword>
<feature type="transmembrane region" description="Helical" evidence="1">
    <location>
        <begin position="13"/>
        <end position="34"/>
    </location>
</feature>